<accession>A0A835TZU9</accession>
<evidence type="ECO:0000256" key="3">
    <source>
        <dbReference type="SAM" id="MobiDB-lite"/>
    </source>
</evidence>
<dbReference type="InterPro" id="IPR032675">
    <property type="entry name" value="LRR_dom_sf"/>
</dbReference>
<dbReference type="EMBL" id="JADDUC010000023">
    <property type="protein sequence ID" value="KAG0124956.1"/>
    <property type="molecule type" value="Genomic_DNA"/>
</dbReference>
<proteinExistence type="predicted"/>
<name>A0A835TZU9_9PASS</name>
<feature type="chain" id="PRO_5032708697" evidence="5">
    <location>
        <begin position="47"/>
        <end position="701"/>
    </location>
</feature>
<evidence type="ECO:0000313" key="6">
    <source>
        <dbReference type="EMBL" id="KAG0124956.1"/>
    </source>
</evidence>
<evidence type="ECO:0000256" key="5">
    <source>
        <dbReference type="SAM" id="SignalP"/>
    </source>
</evidence>
<comment type="caution">
    <text evidence="6">The sequence shown here is derived from an EMBL/GenBank/DDBJ whole genome shotgun (WGS) entry which is preliminary data.</text>
</comment>
<sequence length="701" mass="77144">SLAPAQPASDAAGAGRGWQRPQPNMLWAARGCFLLWLLPSILRARASPETRPSSPLCQQSPTKVSCKGVGLRKFPKELGQGVKYLELSNNFIQNLSGSNMPGFGQLEYLDVCFNQLEAVSATALAQLPRLRSLLLASNHLDRNYLANGEAFHLLRNIEVLDLSVNNLESHMASWYISSLTSLRVLDLSGNTMTKLLAGTFQNLPRLRQLDLSNNYIMEIQEGAFEPLEELEVLNLALNSLHCISGFSLTQLRVLNLSYNALELFYSEEGVEPYLLRVLDLSHNRLLSFPELPRAHDLTHLNVSNNLISSLLPGSPHPREFVLLYEEMQRFNRTVRPMAALTRVADLDLSNNRLELFPFSFFHSLGSLHRLSLARNCLQEVARESVSNGTELSVHSLDLHSNALRVLPRWFFDSLPHLESMDLGSNSLQPCEGQESDQGKDLGRDSEDTCTPFYYVPRLKHLSLSKNSISRLHPHTFNRTPLLSLDLSGNRDLSMATGALGGLELSLQELSLRDNQMEEGQAALPCLGTLRVLDLSGNHLSLLPTGLSCSPLESLDIRNNSLQSLGAVRSWSHSLRAVSVAGNPWSCCSLGWLDTLRAAGVAVPDLRQTRCVFQEHGRNISARISGTPGWICPQPEGTASLAVLVALIGLSFLCVSAFCLLRKGQKAPGCAGLGSNRVGISQPHPKGERPAEERPPDSITKV</sequence>
<dbReference type="PANTHER" id="PTHR24366">
    <property type="entry name" value="IG(IMMUNOGLOBULIN) AND LRR(LEUCINE RICH REPEAT) DOMAINS"/>
    <property type="match status" value="1"/>
</dbReference>
<dbReference type="PANTHER" id="PTHR24366:SF96">
    <property type="entry name" value="LEUCINE RICH REPEAT CONTAINING 53"/>
    <property type="match status" value="1"/>
</dbReference>
<reference evidence="7" key="3">
    <citation type="submission" date="2022-01" db="EMBL/GenBank/DDBJ databases">
        <authorList>
            <person name="Rubenstein D.R."/>
        </authorList>
    </citation>
    <scope>NUCLEOTIDE SEQUENCE</scope>
    <source>
        <strain evidence="7">SS15</strain>
        <tissue evidence="7">Liver</tissue>
    </source>
</reference>
<feature type="non-terminal residue" evidence="6">
    <location>
        <position position="1"/>
    </location>
</feature>
<dbReference type="InterPro" id="IPR003591">
    <property type="entry name" value="Leu-rich_rpt_typical-subtyp"/>
</dbReference>
<evidence type="ECO:0000313" key="8">
    <source>
        <dbReference type="Proteomes" id="UP000618051"/>
    </source>
</evidence>
<dbReference type="Pfam" id="PF13855">
    <property type="entry name" value="LRR_8"/>
    <property type="match status" value="3"/>
</dbReference>
<keyword evidence="2" id="KW-0677">Repeat</keyword>
<feature type="compositionally biased region" description="Basic and acidic residues" evidence="3">
    <location>
        <begin position="684"/>
        <end position="695"/>
    </location>
</feature>
<feature type="signal peptide" evidence="5">
    <location>
        <begin position="1"/>
        <end position="46"/>
    </location>
</feature>
<keyword evidence="4" id="KW-0472">Membrane</keyword>
<dbReference type="Gene3D" id="3.80.10.10">
    <property type="entry name" value="Ribonuclease Inhibitor"/>
    <property type="match status" value="5"/>
</dbReference>
<keyword evidence="8" id="KW-1185">Reference proteome</keyword>
<keyword evidence="4" id="KW-0812">Transmembrane</keyword>
<dbReference type="InterPro" id="IPR001611">
    <property type="entry name" value="Leu-rich_rpt"/>
</dbReference>
<feature type="region of interest" description="Disordered" evidence="3">
    <location>
        <begin position="425"/>
        <end position="444"/>
    </location>
</feature>
<keyword evidence="5" id="KW-0732">Signal</keyword>
<dbReference type="OrthoDB" id="8195690at2759"/>
<dbReference type="Proteomes" id="UP000618051">
    <property type="component" value="Unassembled WGS sequence"/>
</dbReference>
<dbReference type="AlphaFoldDB" id="A0A835TZU9"/>
<evidence type="ECO:0000256" key="2">
    <source>
        <dbReference type="ARBA" id="ARBA00022737"/>
    </source>
</evidence>
<reference evidence="7 8" key="2">
    <citation type="journal article" date="2021" name="J. Hered.">
        <title>Feather Gene Expression Elucidates the Developmental Basis of Plumage Iridescence in African Starlings.</title>
        <authorList>
            <person name="Rubenstein D.R."/>
            <person name="Corvelo A."/>
            <person name="MacManes M.D."/>
            <person name="Maia R."/>
            <person name="Narzisi G."/>
            <person name="Rousaki A."/>
            <person name="Vandenabeele P."/>
            <person name="Shawkey M.D."/>
            <person name="Solomon J."/>
        </authorList>
    </citation>
    <scope>NUCLEOTIDE SEQUENCE [LARGE SCALE GENOMIC DNA]</scope>
    <source>
        <strain evidence="7">SS15</strain>
    </source>
</reference>
<evidence type="ECO:0000256" key="1">
    <source>
        <dbReference type="ARBA" id="ARBA00022614"/>
    </source>
</evidence>
<evidence type="ECO:0000256" key="4">
    <source>
        <dbReference type="SAM" id="Phobius"/>
    </source>
</evidence>
<dbReference type="PRINTS" id="PR00019">
    <property type="entry name" value="LEURICHRPT"/>
</dbReference>
<reference evidence="6" key="1">
    <citation type="submission" date="2020-10" db="EMBL/GenBank/DDBJ databases">
        <title>Feather gene expression reveals the developmental basis of iridescence in African starlings.</title>
        <authorList>
            <person name="Rubenstein D.R."/>
        </authorList>
    </citation>
    <scope>NUCLEOTIDE SEQUENCE</scope>
    <source>
        <strain evidence="6">SS15</strain>
        <tissue evidence="6">Liver</tissue>
    </source>
</reference>
<keyword evidence="1" id="KW-0433">Leucine-rich repeat</keyword>
<dbReference type="PROSITE" id="PS51450">
    <property type="entry name" value="LRR"/>
    <property type="match status" value="4"/>
</dbReference>
<dbReference type="Pfam" id="PF00560">
    <property type="entry name" value="LRR_1"/>
    <property type="match status" value="2"/>
</dbReference>
<evidence type="ECO:0000313" key="7">
    <source>
        <dbReference type="EMBL" id="KAI1234883.1"/>
    </source>
</evidence>
<gene>
    <name evidence="7" type="ORF">IHE44_0003267</name>
    <name evidence="6" type="ORF">IHE44_005862</name>
</gene>
<feature type="transmembrane region" description="Helical" evidence="4">
    <location>
        <begin position="640"/>
        <end position="660"/>
    </location>
</feature>
<dbReference type="SMART" id="SM00369">
    <property type="entry name" value="LRR_TYP"/>
    <property type="match status" value="13"/>
</dbReference>
<organism evidence="6">
    <name type="scientific">Lamprotornis superbus</name>
    <dbReference type="NCBI Taxonomy" id="245042"/>
    <lineage>
        <taxon>Eukaryota</taxon>
        <taxon>Metazoa</taxon>
        <taxon>Chordata</taxon>
        <taxon>Craniata</taxon>
        <taxon>Vertebrata</taxon>
        <taxon>Euteleostomi</taxon>
        <taxon>Archelosauria</taxon>
        <taxon>Archosauria</taxon>
        <taxon>Dinosauria</taxon>
        <taxon>Saurischia</taxon>
        <taxon>Theropoda</taxon>
        <taxon>Coelurosauria</taxon>
        <taxon>Aves</taxon>
        <taxon>Neognathae</taxon>
        <taxon>Neoaves</taxon>
        <taxon>Telluraves</taxon>
        <taxon>Australaves</taxon>
        <taxon>Passeriformes</taxon>
        <taxon>Sturnidae</taxon>
        <taxon>Lamprotornis</taxon>
    </lineage>
</organism>
<dbReference type="EMBL" id="JADDUC020000014">
    <property type="protein sequence ID" value="KAI1234883.1"/>
    <property type="molecule type" value="Genomic_DNA"/>
</dbReference>
<feature type="region of interest" description="Disordered" evidence="3">
    <location>
        <begin position="677"/>
        <end position="701"/>
    </location>
</feature>
<protein>
    <submittedName>
        <fullName evidence="6">Leucine-rich repeat-containing protein 32</fullName>
    </submittedName>
</protein>
<keyword evidence="4" id="KW-1133">Transmembrane helix</keyword>
<dbReference type="SUPFAM" id="SSF52058">
    <property type="entry name" value="L domain-like"/>
    <property type="match status" value="2"/>
</dbReference>